<organism evidence="3 4">
    <name type="scientific">Fulvivirga kasyanovii</name>
    <dbReference type="NCBI Taxonomy" id="396812"/>
    <lineage>
        <taxon>Bacteria</taxon>
        <taxon>Pseudomonadati</taxon>
        <taxon>Bacteroidota</taxon>
        <taxon>Cytophagia</taxon>
        <taxon>Cytophagales</taxon>
        <taxon>Fulvivirgaceae</taxon>
        <taxon>Fulvivirga</taxon>
    </lineage>
</organism>
<evidence type="ECO:0000313" key="3">
    <source>
        <dbReference type="EMBL" id="MTI23342.1"/>
    </source>
</evidence>
<protein>
    <recommendedName>
        <fullName evidence="2">Pectate lyase domain-containing protein</fullName>
    </recommendedName>
</protein>
<feature type="non-terminal residue" evidence="3">
    <location>
        <position position="153"/>
    </location>
</feature>
<feature type="domain" description="Pectate lyase" evidence="2">
    <location>
        <begin position="76"/>
        <end position="149"/>
    </location>
</feature>
<dbReference type="SUPFAM" id="SSF51126">
    <property type="entry name" value="Pectin lyase-like"/>
    <property type="match status" value="1"/>
</dbReference>
<dbReference type="InterPro" id="IPR002022">
    <property type="entry name" value="Pec_lyase"/>
</dbReference>
<dbReference type="Pfam" id="PF00544">
    <property type="entry name" value="Pectate_lyase_4"/>
    <property type="match status" value="1"/>
</dbReference>
<dbReference type="Gene3D" id="2.160.20.10">
    <property type="entry name" value="Single-stranded right-handed beta-helix, Pectin lyase-like"/>
    <property type="match status" value="1"/>
</dbReference>
<dbReference type="EMBL" id="SMLW01000069">
    <property type="protein sequence ID" value="MTI23342.1"/>
    <property type="molecule type" value="Genomic_DNA"/>
</dbReference>
<dbReference type="InterPro" id="IPR011050">
    <property type="entry name" value="Pectin_lyase_fold/virulence"/>
</dbReference>
<keyword evidence="4" id="KW-1185">Reference proteome</keyword>
<gene>
    <name evidence="3" type="ORF">E1163_00090</name>
</gene>
<feature type="non-terminal residue" evidence="3">
    <location>
        <position position="1"/>
    </location>
</feature>
<comment type="caution">
    <text evidence="3">The sequence shown here is derived from an EMBL/GenBank/DDBJ whole genome shotgun (WGS) entry which is preliminary data.</text>
</comment>
<reference evidence="3 4" key="1">
    <citation type="submission" date="2019-02" db="EMBL/GenBank/DDBJ databases">
        <authorList>
            <person name="Goldberg S.R."/>
            <person name="Haltli B.A."/>
            <person name="Correa H."/>
            <person name="Russell K.G."/>
        </authorList>
    </citation>
    <scope>NUCLEOTIDE SEQUENCE [LARGE SCALE GENOMIC DNA]</scope>
    <source>
        <strain evidence="3 4">JCM 16186</strain>
    </source>
</reference>
<sequence>AEIVKVTSAEELIEAAESEKAKIILVPEGTIDFRNFRKVTVCYQPCTVNTSESGGYKGYWNSSGTCPGAESTTKEIQQWERRIWVQSNKTIIGMGRGASLRGVMLYNRDNSNVIMRNLKIWDINPHIIEALDGVLLYGATKMWIDHCSFKWIS</sequence>
<accession>A0ABW9RH10</accession>
<evidence type="ECO:0000259" key="2">
    <source>
        <dbReference type="Pfam" id="PF00544"/>
    </source>
</evidence>
<proteinExistence type="predicted"/>
<dbReference type="InterPro" id="IPR012334">
    <property type="entry name" value="Pectin_lyas_fold"/>
</dbReference>
<dbReference type="PANTHER" id="PTHR31683">
    <property type="entry name" value="PECTATE LYASE 18-RELATED"/>
    <property type="match status" value="1"/>
</dbReference>
<dbReference type="Proteomes" id="UP000798808">
    <property type="component" value="Unassembled WGS sequence"/>
</dbReference>
<dbReference type="PANTHER" id="PTHR31683:SF18">
    <property type="entry name" value="PECTATE LYASE 21-RELATED"/>
    <property type="match status" value="1"/>
</dbReference>
<keyword evidence="1" id="KW-0456">Lyase</keyword>
<dbReference type="InterPro" id="IPR045032">
    <property type="entry name" value="PEL"/>
</dbReference>
<evidence type="ECO:0000313" key="4">
    <source>
        <dbReference type="Proteomes" id="UP000798808"/>
    </source>
</evidence>
<name>A0ABW9RH10_9BACT</name>
<evidence type="ECO:0000256" key="1">
    <source>
        <dbReference type="ARBA" id="ARBA00023239"/>
    </source>
</evidence>